<dbReference type="STRING" id="1817824.A2751_05255"/>
<dbReference type="EMBL" id="MFEK01000003">
    <property type="protein sequence ID" value="OGE79413.1"/>
    <property type="molecule type" value="Genomic_DNA"/>
</dbReference>
<proteinExistence type="predicted"/>
<evidence type="ECO:0000313" key="2">
    <source>
        <dbReference type="Proteomes" id="UP000176864"/>
    </source>
</evidence>
<sequence>MPEFDRHAAQAFQNRIIERVREMERMLDNEVIGYYTEDRVDNEADARENLRGLHNYLKRAYQDLDRLMTDIENRADYR</sequence>
<name>A0A1F5NPA7_9BACT</name>
<dbReference type="Proteomes" id="UP000176864">
    <property type="component" value="Unassembled WGS sequence"/>
</dbReference>
<protein>
    <submittedName>
        <fullName evidence="1">Uncharacterized protein</fullName>
    </submittedName>
</protein>
<gene>
    <name evidence="1" type="ORF">A2751_05255</name>
</gene>
<organism evidence="1 2">
    <name type="scientific">Candidatus Doudnabacteria bacterium RIFCSPHIGHO2_01_FULL_46_14</name>
    <dbReference type="NCBI Taxonomy" id="1817824"/>
    <lineage>
        <taxon>Bacteria</taxon>
        <taxon>Candidatus Doudnaibacteriota</taxon>
    </lineage>
</organism>
<reference evidence="1 2" key="1">
    <citation type="journal article" date="2016" name="Nat. Commun.">
        <title>Thousands of microbial genomes shed light on interconnected biogeochemical processes in an aquifer system.</title>
        <authorList>
            <person name="Anantharaman K."/>
            <person name="Brown C.T."/>
            <person name="Hug L.A."/>
            <person name="Sharon I."/>
            <person name="Castelle C.J."/>
            <person name="Probst A.J."/>
            <person name="Thomas B.C."/>
            <person name="Singh A."/>
            <person name="Wilkins M.J."/>
            <person name="Karaoz U."/>
            <person name="Brodie E.L."/>
            <person name="Williams K.H."/>
            <person name="Hubbard S.S."/>
            <person name="Banfield J.F."/>
        </authorList>
    </citation>
    <scope>NUCLEOTIDE SEQUENCE [LARGE SCALE GENOMIC DNA]</scope>
</reference>
<comment type="caution">
    <text evidence="1">The sequence shown here is derived from an EMBL/GenBank/DDBJ whole genome shotgun (WGS) entry which is preliminary data.</text>
</comment>
<accession>A0A1F5NPA7</accession>
<evidence type="ECO:0000313" key="1">
    <source>
        <dbReference type="EMBL" id="OGE79413.1"/>
    </source>
</evidence>
<dbReference type="AlphaFoldDB" id="A0A1F5NPA7"/>